<evidence type="ECO:0000313" key="2">
    <source>
        <dbReference type="EMBL" id="KGN73420.1"/>
    </source>
</evidence>
<evidence type="ECO:0000313" key="4">
    <source>
        <dbReference type="Proteomes" id="UP000030103"/>
    </source>
</evidence>
<dbReference type="InterPro" id="IPR011990">
    <property type="entry name" value="TPR-like_helical_dom_sf"/>
</dbReference>
<evidence type="ECO:0000313" key="3">
    <source>
        <dbReference type="EMBL" id="SUB88099.1"/>
    </source>
</evidence>
<reference evidence="2 4" key="1">
    <citation type="submission" date="2014-09" db="EMBL/GenBank/DDBJ databases">
        <title>Draft Genome Sequence of Porphyromonas macacae COT-192_OH2859.</title>
        <authorList>
            <person name="Wallis C."/>
            <person name="Deusch O."/>
            <person name="O'Flynn C."/>
            <person name="Davis I."/>
            <person name="Horsfall A."/>
            <person name="Kirkwood N."/>
            <person name="Harris S."/>
            <person name="Eisen J.A."/>
            <person name="Coil D.A."/>
            <person name="Darling A.E."/>
            <person name="Jospin G."/>
            <person name="Alexiev A."/>
        </authorList>
    </citation>
    <scope>NUCLEOTIDE SEQUENCE [LARGE SCALE GENOMIC DNA]</scope>
    <source>
        <strain evidence="4">COT-192 OH2859</strain>
        <strain evidence="2">COT-192_OH2859</strain>
    </source>
</reference>
<dbReference type="Gene3D" id="1.25.40.390">
    <property type="match status" value="1"/>
</dbReference>
<keyword evidence="4" id="KW-1185">Reference proteome</keyword>
<dbReference type="Proteomes" id="UP000030103">
    <property type="component" value="Unassembled WGS sequence"/>
</dbReference>
<dbReference type="PROSITE" id="PS51257">
    <property type="entry name" value="PROKAR_LIPOPROTEIN"/>
    <property type="match status" value="1"/>
</dbReference>
<accession>A0A0A2E7L4</accession>
<feature type="signal peptide" evidence="1">
    <location>
        <begin position="1"/>
        <end position="20"/>
    </location>
</feature>
<keyword evidence="1" id="KW-0732">Signal</keyword>
<dbReference type="eggNOG" id="COG4198">
    <property type="taxonomic scope" value="Bacteria"/>
</dbReference>
<evidence type="ECO:0000313" key="5">
    <source>
        <dbReference type="Proteomes" id="UP000254156"/>
    </source>
</evidence>
<dbReference type="RefSeq" id="WP_025004406.1">
    <property type="nucleotide sequence ID" value="NZ_JRFA01000023.1"/>
</dbReference>
<dbReference type="AlphaFoldDB" id="A0A0A2E7L4"/>
<protein>
    <submittedName>
        <fullName evidence="3">Starch-binding associating with outer membrane</fullName>
    </submittedName>
</protein>
<dbReference type="EMBL" id="UGTF01000002">
    <property type="protein sequence ID" value="SUB88099.1"/>
    <property type="molecule type" value="Genomic_DNA"/>
</dbReference>
<dbReference type="Proteomes" id="UP000254156">
    <property type="component" value="Unassembled WGS sequence"/>
</dbReference>
<name>A0A0A2E7L4_9PORP</name>
<evidence type="ECO:0000256" key="1">
    <source>
        <dbReference type="SAM" id="SignalP"/>
    </source>
</evidence>
<gene>
    <name evidence="2" type="ORF">HQ47_08140</name>
    <name evidence="3" type="ORF">NCTC11632_00160</name>
</gene>
<proteinExistence type="predicted"/>
<reference evidence="3 5" key="2">
    <citation type="submission" date="2018-06" db="EMBL/GenBank/DDBJ databases">
        <authorList>
            <consortium name="Pathogen Informatics"/>
            <person name="Doyle S."/>
        </authorList>
    </citation>
    <scope>NUCLEOTIDE SEQUENCE [LARGE SCALE GENOMIC DNA]</scope>
    <source>
        <strain evidence="3 5">NCTC11632</strain>
    </source>
</reference>
<sequence length="505" mass="56630">MKRIKYILSVALLVFGVAACDDFGDINVDPNQMSNPETTHLLLGAEMRMPFFSINDTYNPWTQVNAGYFSEPRNFQFTRFTPALLQFANGGLYTQPIHNCEKIIAMNREENNPRTGALGGGKNNQIAVAETLRAYYYMHIADATGMTPYFEAIKALEGKHAPKYDSMKDIYADLDKRLTEAYKMFDPGKKLNGRFEILYKGDIVKWKKLNASLRMMMAIKLSDVDPAAGKERFARAFADGGLETDGAAVLGDGDTFAFPYLKENDNANLLYLNIVVGGRRDFSPSHYVVDNFLALNDPRIVDYATPLSDGTYVGCPFGVKNEKSIPYSEFAQKYYQQDAVQEVISAAHIKLLQAEAALRGWITGSASKYYVEGIRQAFNNCGIGEGMVFPQLAPELLAKLKANVLVASYVAQPAVALTGDMASDLKKIAMQRWLNNYLKDGVEAWSDIRRLDWPVIEPGKDASDKKMPLRMAYHPDDYDANKKNYEEATAIQPDKTTTRLWWDVK</sequence>
<organism evidence="2 4">
    <name type="scientific">Porphyromonas macacae</name>
    <dbReference type="NCBI Taxonomy" id="28115"/>
    <lineage>
        <taxon>Bacteria</taxon>
        <taxon>Pseudomonadati</taxon>
        <taxon>Bacteroidota</taxon>
        <taxon>Bacteroidia</taxon>
        <taxon>Bacteroidales</taxon>
        <taxon>Porphyromonadaceae</taxon>
        <taxon>Porphyromonas</taxon>
    </lineage>
</organism>
<dbReference type="STRING" id="28115.HQ47_08140"/>
<dbReference type="InterPro" id="IPR041662">
    <property type="entry name" value="SusD-like_2"/>
</dbReference>
<dbReference type="SUPFAM" id="SSF48452">
    <property type="entry name" value="TPR-like"/>
    <property type="match status" value="1"/>
</dbReference>
<dbReference type="EMBL" id="JRFA01000023">
    <property type="protein sequence ID" value="KGN73420.1"/>
    <property type="molecule type" value="Genomic_DNA"/>
</dbReference>
<feature type="chain" id="PRO_5035986874" evidence="1">
    <location>
        <begin position="21"/>
        <end position="505"/>
    </location>
</feature>
<dbReference type="Pfam" id="PF12771">
    <property type="entry name" value="SusD-like_2"/>
    <property type="match status" value="1"/>
</dbReference>
<dbReference type="OrthoDB" id="1387301at2"/>